<evidence type="ECO:0000256" key="4">
    <source>
        <dbReference type="PROSITE-ProRule" id="PRU00117"/>
    </source>
</evidence>
<evidence type="ECO:0000313" key="7">
    <source>
        <dbReference type="EMBL" id="MDE50589.1"/>
    </source>
</evidence>
<dbReference type="Pfam" id="PF17904">
    <property type="entry name" value="KH_9"/>
    <property type="match status" value="1"/>
</dbReference>
<evidence type="ECO:0000259" key="6">
    <source>
        <dbReference type="SMART" id="SM00322"/>
    </source>
</evidence>
<dbReference type="Gene3D" id="3.30.1370.10">
    <property type="entry name" value="K Homology domain, type 1"/>
    <property type="match status" value="2"/>
</dbReference>
<dbReference type="CDD" id="cd22427">
    <property type="entry name" value="KH_I_FMR1_FXR_rpt3"/>
    <property type="match status" value="1"/>
</dbReference>
<dbReference type="PANTHER" id="PTHR10603">
    <property type="entry name" value="FRAGILE X MENTAL RETARDATION SYNDROME-RELATED PROTEIN"/>
    <property type="match status" value="1"/>
</dbReference>
<dbReference type="SMART" id="SM00322">
    <property type="entry name" value="KH"/>
    <property type="match status" value="2"/>
</dbReference>
<dbReference type="SUPFAM" id="SSF54791">
    <property type="entry name" value="Eukaryotic type KH-domain (KH-domain type I)"/>
    <property type="match status" value="2"/>
</dbReference>
<feature type="compositionally biased region" description="Low complexity" evidence="5">
    <location>
        <begin position="247"/>
        <end position="264"/>
    </location>
</feature>
<dbReference type="GO" id="GO:0043005">
    <property type="term" value="C:neuron projection"/>
    <property type="evidence" value="ECO:0007669"/>
    <property type="project" value="TreeGrafter"/>
</dbReference>
<comment type="subcellular location">
    <subcellularLocation>
        <location evidence="1">Cytoplasm</location>
        <location evidence="1">Stress granule</location>
    </subcellularLocation>
    <subcellularLocation>
        <location evidence="3">Synapse</location>
    </subcellularLocation>
</comment>
<dbReference type="EMBL" id="GGYP01005818">
    <property type="protein sequence ID" value="MDE50589.1"/>
    <property type="molecule type" value="Transcribed_RNA"/>
</dbReference>
<dbReference type="FunFam" id="3.30.1370.10:FF:000054">
    <property type="entry name" value="Fragile X mental retardation protein 1"/>
    <property type="match status" value="1"/>
</dbReference>
<feature type="domain" description="K Homology" evidence="6">
    <location>
        <begin position="535"/>
        <end position="599"/>
    </location>
</feature>
<dbReference type="InterPro" id="IPR004088">
    <property type="entry name" value="KH_dom_type_1"/>
</dbReference>
<keyword evidence="2" id="KW-0770">Synapse</keyword>
<feature type="compositionally biased region" description="Basic and acidic residues" evidence="5">
    <location>
        <begin position="763"/>
        <end position="779"/>
    </location>
</feature>
<dbReference type="GO" id="GO:0048170">
    <property type="term" value="P:positive regulation of long-term neuronal synaptic plasticity"/>
    <property type="evidence" value="ECO:0007669"/>
    <property type="project" value="TreeGrafter"/>
</dbReference>
<sequence length="856" mass="94480">MNTEYSNLPELLRDGIVEVLWDDGAYYKAHLLDIHDPQDGHLTATSTTSSTQQQQQQQQQLKLPTQQQQTTTTGATASILLAPTSASSSSSVAANQVRAGGQPPTGSNVLGGGVGGDHHQLHQHPPMNNQTTGNAGGVMVEFSLEFENSWQTRGRYPLNQIRLPPPDNYYYNYTPNQPSSPSNVAATTTNNMNNIGVNKNNSNNVTNNNSNINNNNNGSISSNNGYRQSGASAAGPQHYNAVHNINQQQQQQQHQQHQPQQQQQASASSQIMGHNGTNSNEHNLQQKQSLPSLASTIVEGSEVEYLDDTKGPAFGWRPAFVKFIRGDLFVVTNIPIHQPLTSVNNVGMKLSQTNHIESTQAHLYTPNSMPPTQPQPILQQQAVFEHIVPSDRIRLKNPNPLLSENSNPFFKFDIDVPKDIMQLNTSLLSKSETHRQFKNSLYAIAVRFNNPANEKLTVIGYSFTKDKKHEARTMEKKASMLCGMHFRYLKQKILLLEKTEEVAKKLESTRISGSGGTGHPIGSFDMGSSHFSSNRLFVVDFKVPTHLMGLAIGAGGSNIQKARQVEGVVEIYDEHETFHISGTSLEACQKARSILEYAECTIQVPRSLIGKVIGKQGMVIQEIVDKSCVNRVKIEGDTENDIRENVPFVFVGTAEAVANAQILLEYHINHLLEVESLRKENIEMFHQLRNIQTSNYQGLPPGAGGKKMNYNDGMAHRMQPKNQMHTNGPRMNRRNDRSGHGHSNHSNPSTGGRMPQRTPKAKAPREAKSPKRSTREDNNNRPTNSSTNNTKQQASSNQHANRETKPQASTNPRTQGSRSSAPRQVTDWAAEVERDGKRKAEAAAAAIKSGSNSNNQ</sequence>
<organism evidence="7">
    <name type="scientific">Aceria tosichella</name>
    <name type="common">wheat curl mite</name>
    <dbReference type="NCBI Taxonomy" id="561515"/>
    <lineage>
        <taxon>Eukaryota</taxon>
        <taxon>Metazoa</taxon>
        <taxon>Ecdysozoa</taxon>
        <taxon>Arthropoda</taxon>
        <taxon>Chelicerata</taxon>
        <taxon>Arachnida</taxon>
        <taxon>Acari</taxon>
        <taxon>Acariformes</taxon>
        <taxon>Trombidiformes</taxon>
        <taxon>Prostigmata</taxon>
        <taxon>Eupodina</taxon>
        <taxon>Eriophyoidea</taxon>
        <taxon>Eriophyidae</taxon>
        <taxon>Eriophyinae</taxon>
        <taxon>Aceriini</taxon>
        <taxon>Aceria</taxon>
    </lineage>
</organism>
<feature type="compositionally biased region" description="Polar residues" evidence="5">
    <location>
        <begin position="806"/>
        <end position="823"/>
    </location>
</feature>
<dbReference type="GO" id="GO:0098793">
    <property type="term" value="C:presynapse"/>
    <property type="evidence" value="ECO:0007669"/>
    <property type="project" value="GOC"/>
</dbReference>
<dbReference type="GO" id="GO:0005634">
    <property type="term" value="C:nucleus"/>
    <property type="evidence" value="ECO:0007669"/>
    <property type="project" value="TreeGrafter"/>
</dbReference>
<feature type="compositionally biased region" description="Basic and acidic residues" evidence="5">
    <location>
        <begin position="831"/>
        <end position="841"/>
    </location>
</feature>
<evidence type="ECO:0000256" key="2">
    <source>
        <dbReference type="ARBA" id="ARBA00023018"/>
    </source>
</evidence>
<feature type="domain" description="K Homology" evidence="6">
    <location>
        <begin position="600"/>
        <end position="669"/>
    </location>
</feature>
<protein>
    <submittedName>
        <fullName evidence="7">Fragile X mental retardation syndrome-related protein 1</fullName>
    </submittedName>
</protein>
<keyword evidence="4" id="KW-0694">RNA-binding</keyword>
<dbReference type="GO" id="GO:0099577">
    <property type="term" value="P:regulation of translation at presynapse, modulating synaptic transmission"/>
    <property type="evidence" value="ECO:0007669"/>
    <property type="project" value="TreeGrafter"/>
</dbReference>
<name>A0A6G1SJN6_9ACAR</name>
<dbReference type="GO" id="GO:0048513">
    <property type="term" value="P:animal organ development"/>
    <property type="evidence" value="ECO:0007669"/>
    <property type="project" value="TreeGrafter"/>
</dbReference>
<evidence type="ECO:0000256" key="5">
    <source>
        <dbReference type="SAM" id="MobiDB-lite"/>
    </source>
</evidence>
<dbReference type="CDD" id="cd22426">
    <property type="entry name" value="KH_I_FMR1_FXR_rpt2"/>
    <property type="match status" value="1"/>
</dbReference>
<reference evidence="7" key="1">
    <citation type="submission" date="2018-10" db="EMBL/GenBank/DDBJ databases">
        <title>Transcriptome assembly of Aceria tosichella (Wheat curl mite) Type 2.</title>
        <authorList>
            <person name="Scully E.D."/>
            <person name="Geib S.M."/>
            <person name="Palmer N.A."/>
            <person name="Gupta A.K."/>
            <person name="Sarath G."/>
            <person name="Tatineni S."/>
        </authorList>
    </citation>
    <scope>NUCLEOTIDE SEQUENCE</scope>
    <source>
        <strain evidence="7">LincolnNE</strain>
    </source>
</reference>
<feature type="region of interest" description="Disordered" evidence="5">
    <location>
        <begin position="696"/>
        <end position="856"/>
    </location>
</feature>
<dbReference type="Gene3D" id="2.30.30.140">
    <property type="match status" value="1"/>
</dbReference>
<dbReference type="AlphaFoldDB" id="A0A6G1SJN6"/>
<dbReference type="GO" id="GO:0043488">
    <property type="term" value="P:regulation of mRNA stability"/>
    <property type="evidence" value="ECO:0007669"/>
    <property type="project" value="TreeGrafter"/>
</dbReference>
<feature type="region of interest" description="Disordered" evidence="5">
    <location>
        <begin position="169"/>
        <end position="234"/>
    </location>
</feature>
<feature type="compositionally biased region" description="Low complexity" evidence="5">
    <location>
        <begin position="43"/>
        <end position="69"/>
    </location>
</feature>
<feature type="compositionally biased region" description="Low complexity" evidence="5">
    <location>
        <begin position="169"/>
        <end position="225"/>
    </location>
</feature>
<feature type="compositionally biased region" description="Low complexity" evidence="5">
    <location>
        <begin position="780"/>
        <end position="790"/>
    </location>
</feature>
<evidence type="ECO:0000256" key="3">
    <source>
        <dbReference type="ARBA" id="ARBA00034103"/>
    </source>
</evidence>
<dbReference type="GO" id="GO:0045182">
    <property type="term" value="F:translation regulator activity"/>
    <property type="evidence" value="ECO:0007669"/>
    <property type="project" value="TreeGrafter"/>
</dbReference>
<proteinExistence type="predicted"/>
<dbReference type="GO" id="GO:0051028">
    <property type="term" value="P:mRNA transport"/>
    <property type="evidence" value="ECO:0007669"/>
    <property type="project" value="TreeGrafter"/>
</dbReference>
<feature type="region of interest" description="Disordered" evidence="5">
    <location>
        <begin position="246"/>
        <end position="286"/>
    </location>
</feature>
<dbReference type="InterPro" id="IPR040148">
    <property type="entry name" value="FMR1"/>
</dbReference>
<dbReference type="InterPro" id="IPR036612">
    <property type="entry name" value="KH_dom_type_1_sf"/>
</dbReference>
<dbReference type="GO" id="GO:0010494">
    <property type="term" value="C:cytoplasmic stress granule"/>
    <property type="evidence" value="ECO:0007669"/>
    <property type="project" value="UniProtKB-SubCell"/>
</dbReference>
<accession>A0A6G1SJN6</accession>
<feature type="region of interest" description="Disordered" evidence="5">
    <location>
        <begin position="41"/>
        <end position="69"/>
    </location>
</feature>
<gene>
    <name evidence="7" type="primary">Fmr1</name>
    <name evidence="7" type="ORF">g.18189</name>
</gene>
<dbReference type="InterPro" id="IPR040472">
    <property type="entry name" value="FMRP_KH0"/>
</dbReference>
<dbReference type="InterPro" id="IPR004087">
    <property type="entry name" value="KH_dom"/>
</dbReference>
<dbReference type="PROSITE" id="PS50084">
    <property type="entry name" value="KH_TYPE_1"/>
    <property type="match status" value="2"/>
</dbReference>
<evidence type="ECO:0000256" key="1">
    <source>
        <dbReference type="ARBA" id="ARBA00004210"/>
    </source>
</evidence>
<feature type="region of interest" description="Disordered" evidence="5">
    <location>
        <begin position="91"/>
        <end position="118"/>
    </location>
</feature>
<dbReference type="PANTHER" id="PTHR10603:SF7">
    <property type="entry name" value="FRAGILE X MESSENGER RIBONUCLEOPROTEIN 1 HOMOLOG"/>
    <property type="match status" value="1"/>
</dbReference>
<dbReference type="GO" id="GO:0003730">
    <property type="term" value="F:mRNA 3'-UTR binding"/>
    <property type="evidence" value="ECO:0007669"/>
    <property type="project" value="TreeGrafter"/>
</dbReference>
<dbReference type="GO" id="GO:0045727">
    <property type="term" value="P:positive regulation of translation"/>
    <property type="evidence" value="ECO:0007669"/>
    <property type="project" value="TreeGrafter"/>
</dbReference>
<feature type="compositionally biased region" description="Polar residues" evidence="5">
    <location>
        <begin position="265"/>
        <end position="286"/>
    </location>
</feature>
<dbReference type="Pfam" id="PF00013">
    <property type="entry name" value="KH_1"/>
    <property type="match status" value="2"/>
</dbReference>